<accession>A0A8K0HKZ8</accession>
<reference evidence="2" key="1">
    <citation type="submission" date="2020-03" db="EMBL/GenBank/DDBJ databases">
        <title>A high-quality chromosome-level genome assembly of a woody plant with both climbing and erect habits, Rhamnella rubrinervis.</title>
        <authorList>
            <person name="Lu Z."/>
            <person name="Yang Y."/>
            <person name="Zhu X."/>
            <person name="Sun Y."/>
        </authorList>
    </citation>
    <scope>NUCLEOTIDE SEQUENCE</scope>
    <source>
        <strain evidence="2">BYM</strain>
        <tissue evidence="2">Leaf</tissue>
    </source>
</reference>
<dbReference type="EMBL" id="VOIH02000002">
    <property type="protein sequence ID" value="KAF3454757.1"/>
    <property type="molecule type" value="Genomic_DNA"/>
</dbReference>
<keyword evidence="1" id="KW-0732">Signal</keyword>
<dbReference type="AlphaFoldDB" id="A0A8K0HKZ8"/>
<feature type="signal peptide" evidence="1">
    <location>
        <begin position="1"/>
        <end position="20"/>
    </location>
</feature>
<dbReference type="Proteomes" id="UP000796880">
    <property type="component" value="Unassembled WGS sequence"/>
</dbReference>
<organism evidence="2 3">
    <name type="scientific">Rhamnella rubrinervis</name>
    <dbReference type="NCBI Taxonomy" id="2594499"/>
    <lineage>
        <taxon>Eukaryota</taxon>
        <taxon>Viridiplantae</taxon>
        <taxon>Streptophyta</taxon>
        <taxon>Embryophyta</taxon>
        <taxon>Tracheophyta</taxon>
        <taxon>Spermatophyta</taxon>
        <taxon>Magnoliopsida</taxon>
        <taxon>eudicotyledons</taxon>
        <taxon>Gunneridae</taxon>
        <taxon>Pentapetalae</taxon>
        <taxon>rosids</taxon>
        <taxon>fabids</taxon>
        <taxon>Rosales</taxon>
        <taxon>Rhamnaceae</taxon>
        <taxon>rhamnoid group</taxon>
        <taxon>Rhamneae</taxon>
        <taxon>Rhamnella</taxon>
    </lineage>
</organism>
<protein>
    <recommendedName>
        <fullName evidence="4">Secreted protein</fullName>
    </recommendedName>
</protein>
<evidence type="ECO:0000313" key="2">
    <source>
        <dbReference type="EMBL" id="KAF3454757.1"/>
    </source>
</evidence>
<name>A0A8K0HKZ8_9ROSA</name>
<feature type="chain" id="PRO_5035466928" description="Secreted protein" evidence="1">
    <location>
        <begin position="21"/>
        <end position="79"/>
    </location>
</feature>
<evidence type="ECO:0000313" key="3">
    <source>
        <dbReference type="Proteomes" id="UP000796880"/>
    </source>
</evidence>
<sequence>MIHALLCLALSFTLYTLTHPYPFLYLSGSDEYGIVFAENVKCKKPCFKRLNNTSPVSQISLLVLGFCLWPSDTVYVAGT</sequence>
<keyword evidence="3" id="KW-1185">Reference proteome</keyword>
<comment type="caution">
    <text evidence="2">The sequence shown here is derived from an EMBL/GenBank/DDBJ whole genome shotgun (WGS) entry which is preliminary data.</text>
</comment>
<evidence type="ECO:0000256" key="1">
    <source>
        <dbReference type="SAM" id="SignalP"/>
    </source>
</evidence>
<gene>
    <name evidence="2" type="ORF">FNV43_RR05205</name>
</gene>
<evidence type="ECO:0008006" key="4">
    <source>
        <dbReference type="Google" id="ProtNLM"/>
    </source>
</evidence>
<proteinExistence type="predicted"/>